<dbReference type="Gene3D" id="1.25.10.30">
    <property type="entry name" value="IP3 receptor type 1 binding core, RIH domain"/>
    <property type="match status" value="1"/>
</dbReference>
<dbReference type="InterPro" id="IPR000699">
    <property type="entry name" value="RIH_dom"/>
</dbReference>
<dbReference type="GO" id="GO:0051209">
    <property type="term" value="P:release of sequestered calcium ion into cytosol"/>
    <property type="evidence" value="ECO:0007669"/>
    <property type="project" value="UniProtKB-UniRule"/>
</dbReference>
<keyword evidence="6" id="KW-1133">Transmembrane helix</keyword>
<keyword evidence="6" id="KW-1071">Ligand-gated ion channel</keyword>
<comment type="subcellular location">
    <subcellularLocation>
        <location evidence="6">Endoplasmic reticulum membrane</location>
        <topology evidence="6">Multi-pass membrane protein</topology>
    </subcellularLocation>
</comment>
<comment type="subunit">
    <text evidence="6">Homotetramer.</text>
</comment>
<comment type="function">
    <text evidence="6">Receptor for inositol 1,4,5-trisphosphate, a second messenger that mediates the release of intracellular calcium.</text>
</comment>
<dbReference type="CDD" id="cd16474">
    <property type="entry name" value="RING-H2_RNF111-like"/>
    <property type="match status" value="1"/>
</dbReference>
<keyword evidence="6" id="KW-0256">Endoplasmic reticulum</keyword>
<evidence type="ECO:0000256" key="2">
    <source>
        <dbReference type="ARBA" id="ARBA00022737"/>
    </source>
</evidence>
<keyword evidence="4" id="KW-0862">Zinc</keyword>
<dbReference type="InterPro" id="IPR036300">
    <property type="entry name" value="MIR_dom_sf"/>
</dbReference>
<proteinExistence type="inferred from homology"/>
<dbReference type="Pfam" id="PF13639">
    <property type="entry name" value="zf-RING_2"/>
    <property type="match status" value="1"/>
</dbReference>
<keyword evidence="6" id="KW-0813">Transport</keyword>
<comment type="similarity">
    <text evidence="6">Belongs to the InsP3 receptor family.</text>
</comment>
<evidence type="ECO:0000256" key="1">
    <source>
        <dbReference type="ARBA" id="ARBA00022723"/>
    </source>
</evidence>
<dbReference type="GO" id="GO:0016529">
    <property type="term" value="C:sarcoplasmic reticulum"/>
    <property type="evidence" value="ECO:0007669"/>
    <property type="project" value="TreeGrafter"/>
</dbReference>
<dbReference type="Pfam" id="PF02815">
    <property type="entry name" value="MIR"/>
    <property type="match status" value="1"/>
</dbReference>
<feature type="transmembrane region" description="Helical" evidence="6">
    <location>
        <begin position="1032"/>
        <end position="1057"/>
    </location>
</feature>
<dbReference type="SUPFAM" id="SSF100909">
    <property type="entry name" value="IP3 receptor type 1 binding core, domain 2"/>
    <property type="match status" value="1"/>
</dbReference>
<comment type="caution">
    <text evidence="8">The sequence shown here is derived from an EMBL/GenBank/DDBJ whole genome shotgun (WGS) entry which is preliminary data.</text>
</comment>
<dbReference type="GO" id="GO:0008270">
    <property type="term" value="F:zinc ion binding"/>
    <property type="evidence" value="ECO:0007669"/>
    <property type="project" value="UniProtKB-KW"/>
</dbReference>
<keyword evidence="6" id="KW-0107">Calcium channel</keyword>
<dbReference type="InterPro" id="IPR011016">
    <property type="entry name" value="Znf_RING-CH"/>
</dbReference>
<evidence type="ECO:0000256" key="6">
    <source>
        <dbReference type="RuleBase" id="RU368044"/>
    </source>
</evidence>
<evidence type="ECO:0000259" key="7">
    <source>
        <dbReference type="PROSITE" id="PS50089"/>
    </source>
</evidence>
<dbReference type="GO" id="GO:0005509">
    <property type="term" value="F:calcium ion binding"/>
    <property type="evidence" value="ECO:0007669"/>
    <property type="project" value="TreeGrafter"/>
</dbReference>
<dbReference type="Proteomes" id="UP001187531">
    <property type="component" value="Unassembled WGS sequence"/>
</dbReference>
<keyword evidence="6" id="KW-0109">Calcium transport</keyword>
<dbReference type="GO" id="GO:0030667">
    <property type="term" value="C:secretory granule membrane"/>
    <property type="evidence" value="ECO:0007669"/>
    <property type="project" value="TreeGrafter"/>
</dbReference>
<dbReference type="PANTHER" id="PTHR13715:SF102">
    <property type="entry name" value="INOSITOL 1,4,5-TRISPHOSPHATE RECEPTOR"/>
    <property type="match status" value="1"/>
</dbReference>
<dbReference type="PRINTS" id="PR00779">
    <property type="entry name" value="INSP3RECEPTR"/>
</dbReference>
<dbReference type="Gene3D" id="2.80.10.50">
    <property type="match status" value="2"/>
</dbReference>
<keyword evidence="6" id="KW-0106">Calcium</keyword>
<dbReference type="Pfam" id="PF08709">
    <property type="entry name" value="Ins145_P3_rec"/>
    <property type="match status" value="1"/>
</dbReference>
<dbReference type="InterPro" id="IPR013083">
    <property type="entry name" value="Znf_RING/FYVE/PHD"/>
</dbReference>
<protein>
    <recommendedName>
        <fullName evidence="6">Inositol 1,4,5-trisphosphate receptor</fullName>
    </recommendedName>
</protein>
<dbReference type="SMART" id="SM00184">
    <property type="entry name" value="RING"/>
    <property type="match status" value="1"/>
</dbReference>
<dbReference type="SUPFAM" id="SSF82109">
    <property type="entry name" value="MIR domain"/>
    <property type="match status" value="2"/>
</dbReference>
<dbReference type="InterPro" id="IPR015925">
    <property type="entry name" value="Ryanodine_IP3_receptor"/>
</dbReference>
<comment type="domain">
    <text evidence="6">The receptor contains a calcium channel in its C-terminal extremity. Its large N-terminal cytoplasmic region has the ligand-binding site in the N-terminus and modulatory sites in the middle portion immediately upstream of the channel region.</text>
</comment>
<dbReference type="GO" id="GO:0070679">
    <property type="term" value="F:inositol 1,4,5 trisphosphate binding"/>
    <property type="evidence" value="ECO:0007669"/>
    <property type="project" value="UniProtKB-UniRule"/>
</dbReference>
<dbReference type="Pfam" id="PF01365">
    <property type="entry name" value="RYDR_ITPR"/>
    <property type="match status" value="1"/>
</dbReference>
<dbReference type="GO" id="GO:0005220">
    <property type="term" value="F:inositol 1,4,5-trisphosphate-gated calcium channel activity"/>
    <property type="evidence" value="ECO:0007669"/>
    <property type="project" value="UniProtKB-UniRule"/>
</dbReference>
<keyword evidence="6" id="KW-0406">Ion transport</keyword>
<dbReference type="FunFam" id="1.25.10.30:FF:000001">
    <property type="entry name" value="Inositol 1,4,5-trisphosphate receptor, type 2"/>
    <property type="match status" value="1"/>
</dbReference>
<dbReference type="EMBL" id="JAVRJZ010000017">
    <property type="protein sequence ID" value="KAK2710343.1"/>
    <property type="molecule type" value="Genomic_DNA"/>
</dbReference>
<dbReference type="PANTHER" id="PTHR13715">
    <property type="entry name" value="RYANODINE RECEPTOR AND IP3 RECEPTOR"/>
    <property type="match status" value="1"/>
</dbReference>
<dbReference type="InterPro" id="IPR000493">
    <property type="entry name" value="InsP3_rcpt"/>
</dbReference>
<dbReference type="GO" id="GO:0005789">
    <property type="term" value="C:endoplasmic reticulum membrane"/>
    <property type="evidence" value="ECO:0007669"/>
    <property type="project" value="UniProtKB-SubCell"/>
</dbReference>
<sequence>MISYDLDIGCDGEKLLHIKSNKFLTVNKRLPALVEKNAMRVYLDSSGNKGSWFYISPCYKIRSNGDIIVIGEPVVFNPFGNSHQALHVSSVDLPGMPGFKEVNVLKTATPWKINLFLDYQDNQEEILKGGDVIRLFHTEQYKYKDVNYIFLRATGRSSATAATSSKALWEVEIVQLDPCQSGAAHWNSLFRFKHLATGFYLGGAQLDPAIINAESNRRRHSDIPDDIVLQLVPSDSLNDVRTVFDLGETSVARPADSVVPQSSCVNLHHVYSDKWVTSTYIPIDGDILSMVGLSGENNREEFVLVPVSPTEVRDLEFANDACNVLTKFVSSVNDGTVSIDDRNYVISLVQKVIYFIANLEAEQNRPDALELVVANPNRDRQKLLREQAILKHIFMILEFPDLATDKRPFKLSDLKDANHSAYKTLCRLCYRLLKLSQKNCSKNQEYIAKYFGFMQKQIGYDILAEDTITALIHNNSNLLEKYLTEIEIETFVGLVRDNASQWDSRFLDYLSDLCVSNHTAIPAMQELICMTVQKNTNRDILISTSFVEVHEVDESGQEKNPELQVALAWGKNSRQRVISDIASGAKNELADDLKILNYYRHQLDLYSNMCLNRQYLAINAFSKDLNVELILKCMSDTELPCGLRASFCRLMLHMHVNRDPQEPVTQVMCYSDQTLVGNPRATEYARFWSEIPEQLSIEDYDVKLLSSKSVTGIHEKFADTLSFVESYLLELSSDMWTFDENGRNILTFEVVKLARELVYFGFYGFKDLLRLTRILLAILDGTNTSEHLAAALEELKKDGRFKGSIGDMSVVACNFARSTVGIDTLPKSQPTFSAHEDPIVLDTKLKIMEILEFVMNVRLDYSISCLLSIFRKDFGRIDGDRDAAIADFQNHFDIQSIEERVGNIFNYRSIAFTVCLEVREDELRNKLLFYLIGMISKLKSKFTKEVSEETDDNEKCSICLCDFEEEEEDVRRLPCMHRYHIPCIDQWLSISRQCPICRVDVEMEPTFESRLESTFRPSTINTINALGVNCNLVLLICFLYFFLTLVDLGLGYLYYLYFLS</sequence>
<dbReference type="Gene3D" id="3.30.40.10">
    <property type="entry name" value="Zinc/RING finger domain, C3HC4 (zinc finger)"/>
    <property type="match status" value="1"/>
</dbReference>
<comment type="caution">
    <text evidence="6">Lacks conserved residue(s) required for the propagation of feature annotation.</text>
</comment>
<dbReference type="PROSITE" id="PS50089">
    <property type="entry name" value="ZF_RING_2"/>
    <property type="match status" value="1"/>
</dbReference>
<dbReference type="SUPFAM" id="SSF57850">
    <property type="entry name" value="RING/U-box"/>
    <property type="match status" value="1"/>
</dbReference>
<evidence type="ECO:0000256" key="3">
    <source>
        <dbReference type="ARBA" id="ARBA00022771"/>
    </source>
</evidence>
<dbReference type="SMART" id="SM00744">
    <property type="entry name" value="RINGv"/>
    <property type="match status" value="1"/>
</dbReference>
<keyword evidence="6" id="KW-0675">Receptor</keyword>
<keyword evidence="9" id="KW-1185">Reference proteome</keyword>
<name>A0AA88HJR6_ARTSF</name>
<keyword evidence="2" id="KW-0677">Repeat</keyword>
<evidence type="ECO:0000256" key="4">
    <source>
        <dbReference type="ARBA" id="ARBA00022833"/>
    </source>
</evidence>
<dbReference type="GO" id="GO:0035091">
    <property type="term" value="F:phosphatidylinositol binding"/>
    <property type="evidence" value="ECO:0007669"/>
    <property type="project" value="TreeGrafter"/>
</dbReference>
<keyword evidence="6" id="KW-0472">Membrane</keyword>
<keyword evidence="6" id="KW-0812">Transmembrane</keyword>
<dbReference type="GO" id="GO:0005886">
    <property type="term" value="C:plasma membrane"/>
    <property type="evidence" value="ECO:0007669"/>
    <property type="project" value="TreeGrafter"/>
</dbReference>
<dbReference type="InterPro" id="IPR016093">
    <property type="entry name" value="MIR_motif"/>
</dbReference>
<organism evidence="8 9">
    <name type="scientific">Artemia franciscana</name>
    <name type="common">Brine shrimp</name>
    <name type="synonym">Artemia sanfranciscana</name>
    <dbReference type="NCBI Taxonomy" id="6661"/>
    <lineage>
        <taxon>Eukaryota</taxon>
        <taxon>Metazoa</taxon>
        <taxon>Ecdysozoa</taxon>
        <taxon>Arthropoda</taxon>
        <taxon>Crustacea</taxon>
        <taxon>Branchiopoda</taxon>
        <taxon>Anostraca</taxon>
        <taxon>Artemiidae</taxon>
        <taxon>Artemia</taxon>
    </lineage>
</organism>
<keyword evidence="1" id="KW-0479">Metal-binding</keyword>
<dbReference type="AlphaFoldDB" id="A0AA88HJR6"/>
<accession>A0AA88HJR6</accession>
<keyword evidence="3 5" id="KW-0863">Zinc-finger</keyword>
<feature type="domain" description="RING-type" evidence="7">
    <location>
        <begin position="956"/>
        <end position="998"/>
    </location>
</feature>
<evidence type="ECO:0000256" key="5">
    <source>
        <dbReference type="PROSITE-ProRule" id="PRU00175"/>
    </source>
</evidence>
<gene>
    <name evidence="8" type="ORF">QYM36_013859</name>
</gene>
<keyword evidence="6" id="KW-0407">Ion channel</keyword>
<evidence type="ECO:0000313" key="8">
    <source>
        <dbReference type="EMBL" id="KAK2710343.1"/>
    </source>
</evidence>
<dbReference type="InterPro" id="IPR001841">
    <property type="entry name" value="Znf_RING"/>
</dbReference>
<dbReference type="InterPro" id="IPR014821">
    <property type="entry name" value="Ins145_P3_rcpt"/>
</dbReference>
<reference evidence="8" key="1">
    <citation type="submission" date="2023-07" db="EMBL/GenBank/DDBJ databases">
        <title>Chromosome-level genome assembly of Artemia franciscana.</title>
        <authorList>
            <person name="Jo E."/>
        </authorList>
    </citation>
    <scope>NUCLEOTIDE SEQUENCE</scope>
    <source>
        <tissue evidence="8">Whole body</tissue>
    </source>
</reference>
<evidence type="ECO:0000313" key="9">
    <source>
        <dbReference type="Proteomes" id="UP001187531"/>
    </source>
</evidence>
<dbReference type="InterPro" id="IPR035910">
    <property type="entry name" value="RyR/IP3R_RIH_dom_sf"/>
</dbReference>